<evidence type="ECO:0000313" key="2">
    <source>
        <dbReference type="Proteomes" id="UP000502065"/>
    </source>
</evidence>
<evidence type="ECO:0008006" key="3">
    <source>
        <dbReference type="Google" id="ProtNLM"/>
    </source>
</evidence>
<protein>
    <recommendedName>
        <fullName evidence="3">Beta-ketoacyl synthase N-terminal domain-containing protein</fullName>
    </recommendedName>
</protein>
<dbReference type="AlphaFoldDB" id="A0AAE7B400"/>
<name>A0AAE7B400_9BACT</name>
<organism evidence="1 2">
    <name type="scientific">Arcobacter aquimarinus</name>
    <dbReference type="NCBI Taxonomy" id="1315211"/>
    <lineage>
        <taxon>Bacteria</taxon>
        <taxon>Pseudomonadati</taxon>
        <taxon>Campylobacterota</taxon>
        <taxon>Epsilonproteobacteria</taxon>
        <taxon>Campylobacterales</taxon>
        <taxon>Arcobacteraceae</taxon>
        <taxon>Arcobacter</taxon>
    </lineage>
</organism>
<dbReference type="EMBL" id="CP030944">
    <property type="protein sequence ID" value="QKE24972.1"/>
    <property type="molecule type" value="Genomic_DNA"/>
</dbReference>
<gene>
    <name evidence="1" type="ORF">AAQM_0192</name>
</gene>
<keyword evidence="2" id="KW-1185">Reference proteome</keyword>
<dbReference type="Proteomes" id="UP000502065">
    <property type="component" value="Chromosome"/>
</dbReference>
<proteinExistence type="predicted"/>
<sequence>MYIKSIFKQINENQPAKFYRDELKSICKLNLRRNSKFNIMSIYGALNCLKDIKYKENLSIYIASEYGCVEDLVKVLEQINDEDSMLMPFDFLNVNTNNTGFLVAQALNTLGNNVNISSEDLSFEKAFELAYFEFTTKDIKDILIGGVDESVENICNHNSIIHNLENFISKDGSSWIYINDEKENSIAKIESFDFFTNIQELNKHLQTLDYDNVGLNQYAKKYQSELEINKNLIFKNQDNFYGTTSASDIIDILNENKNSSIYISLDSKKRAYLFYFTNTK</sequence>
<reference evidence="1 2" key="1">
    <citation type="submission" date="2018-07" db="EMBL/GenBank/DDBJ databases">
        <title>Identification of phenol metabolism pathways in Arcobacter.</title>
        <authorList>
            <person name="Miller W.G."/>
            <person name="Yee E."/>
            <person name="Bono J.L."/>
        </authorList>
    </citation>
    <scope>NUCLEOTIDE SEQUENCE [LARGE SCALE GENOMIC DNA]</scope>
    <source>
        <strain evidence="1 2">W63</strain>
    </source>
</reference>
<dbReference type="RefSeq" id="WP_129094081.1">
    <property type="nucleotide sequence ID" value="NZ_CBCSAE010000003.1"/>
</dbReference>
<evidence type="ECO:0000313" key="1">
    <source>
        <dbReference type="EMBL" id="QKE24972.1"/>
    </source>
</evidence>
<accession>A0AAE7B400</accession>
<dbReference type="KEGG" id="aaqi:AAQM_0192"/>